<evidence type="ECO:0000256" key="1">
    <source>
        <dbReference type="SAM" id="SignalP"/>
    </source>
</evidence>
<accession>A0A3S3A5E1</accession>
<dbReference type="AlphaFoldDB" id="A0A3S3A5E1"/>
<evidence type="ECO:0000313" key="2">
    <source>
        <dbReference type="EMBL" id="RVW02426.1"/>
    </source>
</evidence>
<gene>
    <name evidence="2" type="ORF">EF834_12670</name>
</gene>
<sequence>MGIVQTMTIRAATTSFVLAVALAGCANTDTGTDQLDSTTSPQMPSEQSQLYSAALHQLVLVDSPFAKAPSAVKYVYIVDGAASRSPELVIDADEPPFDSDTKNEIAALSDGLPPIEFITSPEERADPGRVGLGVENDGVIVGLTPAQRQDDGTVHVGAGLWCGMECGIGLTYIIDNIDGTWTVTGTTGPVIIS</sequence>
<feature type="chain" id="PRO_5038371332" description="Lipoprotein" evidence="1">
    <location>
        <begin position="27"/>
        <end position="193"/>
    </location>
</feature>
<evidence type="ECO:0000313" key="3">
    <source>
        <dbReference type="Proteomes" id="UP000284333"/>
    </source>
</evidence>
<evidence type="ECO:0008006" key="4">
    <source>
        <dbReference type="Google" id="ProtNLM"/>
    </source>
</evidence>
<feature type="signal peptide" evidence="1">
    <location>
        <begin position="1"/>
        <end position="26"/>
    </location>
</feature>
<keyword evidence="1" id="KW-0732">Signal</keyword>
<dbReference type="EMBL" id="RKLN01000004">
    <property type="protein sequence ID" value="RVW02426.1"/>
    <property type="molecule type" value="Genomic_DNA"/>
</dbReference>
<reference evidence="2 3" key="1">
    <citation type="submission" date="2018-11" db="EMBL/GenBank/DDBJ databases">
        <title>Rhodococcus spongicola sp. nov. and Rhodococcus xishaensis sp. nov. from marine sponges.</title>
        <authorList>
            <person name="Li L."/>
            <person name="Lin H.W."/>
        </authorList>
    </citation>
    <scope>NUCLEOTIDE SEQUENCE [LARGE SCALE GENOMIC DNA]</scope>
    <source>
        <strain evidence="2 3">LHW50502</strain>
    </source>
</reference>
<protein>
    <recommendedName>
        <fullName evidence="4">Lipoprotein</fullName>
    </recommendedName>
</protein>
<proteinExistence type="predicted"/>
<organism evidence="2 3">
    <name type="scientific">Rhodococcus spongiicola</name>
    <dbReference type="NCBI Taxonomy" id="2487352"/>
    <lineage>
        <taxon>Bacteria</taxon>
        <taxon>Bacillati</taxon>
        <taxon>Actinomycetota</taxon>
        <taxon>Actinomycetes</taxon>
        <taxon>Mycobacteriales</taxon>
        <taxon>Nocardiaceae</taxon>
        <taxon>Rhodococcus</taxon>
    </lineage>
</organism>
<keyword evidence="3" id="KW-1185">Reference proteome</keyword>
<comment type="caution">
    <text evidence="2">The sequence shown here is derived from an EMBL/GenBank/DDBJ whole genome shotgun (WGS) entry which is preliminary data.</text>
</comment>
<name>A0A3S3A5E1_9NOCA</name>
<dbReference type="Proteomes" id="UP000284333">
    <property type="component" value="Unassembled WGS sequence"/>
</dbReference>